<name>A0A835DVE5_9POAL</name>
<evidence type="ECO:0000313" key="2">
    <source>
        <dbReference type="EMBL" id="KAF8651876.1"/>
    </source>
</evidence>
<sequence length="68" mass="7346">MFFTKVSPISSEDDDLLVAIPVSGKIGQTAVGRSRPGHFRQQGSKLGGIYGGRMEEEEDDMTLSADVM</sequence>
<proteinExistence type="predicted"/>
<comment type="caution">
    <text evidence="2">The sequence shown here is derived from an EMBL/GenBank/DDBJ whole genome shotgun (WGS) entry which is preliminary data.</text>
</comment>
<evidence type="ECO:0000313" key="3">
    <source>
        <dbReference type="Proteomes" id="UP000636709"/>
    </source>
</evidence>
<keyword evidence="3" id="KW-1185">Reference proteome</keyword>
<dbReference type="Proteomes" id="UP000636709">
    <property type="component" value="Unassembled WGS sequence"/>
</dbReference>
<organism evidence="2 3">
    <name type="scientific">Digitaria exilis</name>
    <dbReference type="NCBI Taxonomy" id="1010633"/>
    <lineage>
        <taxon>Eukaryota</taxon>
        <taxon>Viridiplantae</taxon>
        <taxon>Streptophyta</taxon>
        <taxon>Embryophyta</taxon>
        <taxon>Tracheophyta</taxon>
        <taxon>Spermatophyta</taxon>
        <taxon>Magnoliopsida</taxon>
        <taxon>Liliopsida</taxon>
        <taxon>Poales</taxon>
        <taxon>Poaceae</taxon>
        <taxon>PACMAD clade</taxon>
        <taxon>Panicoideae</taxon>
        <taxon>Panicodae</taxon>
        <taxon>Paniceae</taxon>
        <taxon>Anthephorinae</taxon>
        <taxon>Digitaria</taxon>
    </lineage>
</organism>
<dbReference type="AlphaFoldDB" id="A0A835DVE5"/>
<evidence type="ECO:0000256" key="1">
    <source>
        <dbReference type="SAM" id="MobiDB-lite"/>
    </source>
</evidence>
<gene>
    <name evidence="2" type="ORF">HU200_063124</name>
</gene>
<dbReference type="EMBL" id="JACEFO010002673">
    <property type="protein sequence ID" value="KAF8651876.1"/>
    <property type="molecule type" value="Genomic_DNA"/>
</dbReference>
<reference evidence="2" key="1">
    <citation type="submission" date="2020-07" db="EMBL/GenBank/DDBJ databases">
        <title>Genome sequence and genetic diversity analysis of an under-domesticated orphan crop, white fonio (Digitaria exilis).</title>
        <authorList>
            <person name="Bennetzen J.L."/>
            <person name="Chen S."/>
            <person name="Ma X."/>
            <person name="Wang X."/>
            <person name="Yssel A.E.J."/>
            <person name="Chaluvadi S.R."/>
            <person name="Johnson M."/>
            <person name="Gangashetty P."/>
            <person name="Hamidou F."/>
            <person name="Sanogo M.D."/>
            <person name="Zwaenepoel A."/>
            <person name="Wallace J."/>
            <person name="Van De Peer Y."/>
            <person name="Van Deynze A."/>
        </authorList>
    </citation>
    <scope>NUCLEOTIDE SEQUENCE</scope>
    <source>
        <tissue evidence="2">Leaves</tissue>
    </source>
</reference>
<feature type="region of interest" description="Disordered" evidence="1">
    <location>
        <begin position="28"/>
        <end position="51"/>
    </location>
</feature>
<accession>A0A835DVE5</accession>
<protein>
    <submittedName>
        <fullName evidence="2">Uncharacterized protein</fullName>
    </submittedName>
</protein>